<dbReference type="Proteomes" id="UP000777438">
    <property type="component" value="Unassembled WGS sequence"/>
</dbReference>
<sequence>MAIISDFSSNAASAVTTGTPPAGDRPEPVISPSMSLSVQPVTAPTPDNQGERGNSLRNRKLLQIAADGCRLNGWFDQDGPSVVEEVDGPRTGASRQSRISLLVEAPIHRSQAHITPGPLRFQAKDQGKDMEPHPIALQATERPKTDDQRLDLLGQQQGAEGPTSFFKEHPHTSDVVSNDERDVQAGPPQGLGSSPLHQSSFVLPVLRDLNLGLTVPAMYQLPPLNPMPPNQTTP</sequence>
<accession>A0A9P9AIR9</accession>
<proteinExistence type="predicted"/>
<feature type="region of interest" description="Disordered" evidence="1">
    <location>
        <begin position="159"/>
        <end position="197"/>
    </location>
</feature>
<dbReference type="EMBL" id="JAGPYM010000049">
    <property type="protein sequence ID" value="KAH6871919.1"/>
    <property type="molecule type" value="Genomic_DNA"/>
</dbReference>
<feature type="compositionally biased region" description="Polar residues" evidence="1">
    <location>
        <begin position="1"/>
        <end position="19"/>
    </location>
</feature>
<protein>
    <submittedName>
        <fullName evidence="2">Uncharacterized protein</fullName>
    </submittedName>
</protein>
<evidence type="ECO:0000256" key="1">
    <source>
        <dbReference type="SAM" id="MobiDB-lite"/>
    </source>
</evidence>
<feature type="region of interest" description="Disordered" evidence="1">
    <location>
        <begin position="1"/>
        <end position="54"/>
    </location>
</feature>
<reference evidence="2 3" key="1">
    <citation type="journal article" date="2021" name="Nat. Commun.">
        <title>Genetic determinants of endophytism in the Arabidopsis root mycobiome.</title>
        <authorList>
            <person name="Mesny F."/>
            <person name="Miyauchi S."/>
            <person name="Thiergart T."/>
            <person name="Pickel B."/>
            <person name="Atanasova L."/>
            <person name="Karlsson M."/>
            <person name="Huettel B."/>
            <person name="Barry K.W."/>
            <person name="Haridas S."/>
            <person name="Chen C."/>
            <person name="Bauer D."/>
            <person name="Andreopoulos W."/>
            <person name="Pangilinan J."/>
            <person name="LaButti K."/>
            <person name="Riley R."/>
            <person name="Lipzen A."/>
            <person name="Clum A."/>
            <person name="Drula E."/>
            <person name="Henrissat B."/>
            <person name="Kohler A."/>
            <person name="Grigoriev I.V."/>
            <person name="Martin F.M."/>
            <person name="Hacquard S."/>
        </authorList>
    </citation>
    <scope>NUCLEOTIDE SEQUENCE [LARGE SCALE GENOMIC DNA]</scope>
    <source>
        <strain evidence="2 3">MPI-CAGE-CH-0241</strain>
    </source>
</reference>
<keyword evidence="3" id="KW-1185">Reference proteome</keyword>
<name>A0A9P9AIR9_9HYPO</name>
<feature type="compositionally biased region" description="Polar residues" evidence="1">
    <location>
        <begin position="32"/>
        <end position="54"/>
    </location>
</feature>
<feature type="compositionally biased region" description="Basic and acidic residues" evidence="1">
    <location>
        <begin position="166"/>
        <end position="183"/>
    </location>
</feature>
<evidence type="ECO:0000313" key="2">
    <source>
        <dbReference type="EMBL" id="KAH6871919.1"/>
    </source>
</evidence>
<evidence type="ECO:0000313" key="3">
    <source>
        <dbReference type="Proteomes" id="UP000777438"/>
    </source>
</evidence>
<comment type="caution">
    <text evidence="2">The sequence shown here is derived from an EMBL/GenBank/DDBJ whole genome shotgun (WGS) entry which is preliminary data.</text>
</comment>
<dbReference type="AlphaFoldDB" id="A0A9P9AIR9"/>
<gene>
    <name evidence="2" type="ORF">B0T10DRAFT_236752</name>
</gene>
<organism evidence="2 3">
    <name type="scientific">Thelonectria olida</name>
    <dbReference type="NCBI Taxonomy" id="1576542"/>
    <lineage>
        <taxon>Eukaryota</taxon>
        <taxon>Fungi</taxon>
        <taxon>Dikarya</taxon>
        <taxon>Ascomycota</taxon>
        <taxon>Pezizomycotina</taxon>
        <taxon>Sordariomycetes</taxon>
        <taxon>Hypocreomycetidae</taxon>
        <taxon>Hypocreales</taxon>
        <taxon>Nectriaceae</taxon>
        <taxon>Thelonectria</taxon>
    </lineage>
</organism>